<accession>A0A6B1DMQ5</accession>
<proteinExistence type="inferred from homology"/>
<dbReference type="PANTHER" id="PTHR40094:SF1">
    <property type="entry name" value="UBIQUITIN DOMAIN-CONTAINING PROTEIN"/>
    <property type="match status" value="1"/>
</dbReference>
<dbReference type="InterPro" id="IPR011625">
    <property type="entry name" value="A2M_N_BRD"/>
</dbReference>
<dbReference type="Gene3D" id="2.60.40.3710">
    <property type="match status" value="1"/>
</dbReference>
<protein>
    <recommendedName>
        <fullName evidence="7">Alpha-2-macroglobulin</fullName>
    </recommendedName>
</protein>
<evidence type="ECO:0000259" key="5">
    <source>
        <dbReference type="SMART" id="SM01360"/>
    </source>
</evidence>
<keyword evidence="2" id="KW-0732">Signal</keyword>
<gene>
    <name evidence="6" type="ORF">F4Y08_00195</name>
</gene>
<dbReference type="InterPro" id="IPR041246">
    <property type="entry name" value="Bact_MG10"/>
</dbReference>
<evidence type="ECO:0000256" key="3">
    <source>
        <dbReference type="SAM" id="MobiDB-lite"/>
    </source>
</evidence>
<dbReference type="EMBL" id="VXPY01000002">
    <property type="protein sequence ID" value="MYD88750.1"/>
    <property type="molecule type" value="Genomic_DNA"/>
</dbReference>
<feature type="domain" description="Alpha-2-macroglobulin bait region" evidence="4">
    <location>
        <begin position="1089"/>
        <end position="1235"/>
    </location>
</feature>
<dbReference type="PANTHER" id="PTHR40094">
    <property type="entry name" value="ALPHA-2-MACROGLOBULIN HOMOLOG"/>
    <property type="match status" value="1"/>
</dbReference>
<dbReference type="Pfam" id="PF13205">
    <property type="entry name" value="Big_5"/>
    <property type="match status" value="1"/>
</dbReference>
<dbReference type="SUPFAM" id="SSF48239">
    <property type="entry name" value="Terpenoid cyclases/Protein prenyltransferases"/>
    <property type="match status" value="1"/>
</dbReference>
<dbReference type="GO" id="GO:0004866">
    <property type="term" value="F:endopeptidase inhibitor activity"/>
    <property type="evidence" value="ECO:0007669"/>
    <property type="project" value="InterPro"/>
</dbReference>
<dbReference type="Gene3D" id="1.50.10.20">
    <property type="match status" value="1"/>
</dbReference>
<dbReference type="Gene3D" id="2.60.40.1930">
    <property type="match status" value="1"/>
</dbReference>
<evidence type="ECO:0000256" key="1">
    <source>
        <dbReference type="ARBA" id="ARBA00010556"/>
    </source>
</evidence>
<dbReference type="InterPro" id="IPR008930">
    <property type="entry name" value="Terpenoid_cyclase/PrenylTrfase"/>
</dbReference>
<comment type="caution">
    <text evidence="6">The sequence shown here is derived from an EMBL/GenBank/DDBJ whole genome shotgun (WGS) entry which is preliminary data.</text>
</comment>
<dbReference type="InterPro" id="IPR032812">
    <property type="entry name" value="SbsA_Ig"/>
</dbReference>
<evidence type="ECO:0000259" key="4">
    <source>
        <dbReference type="SMART" id="SM01359"/>
    </source>
</evidence>
<dbReference type="InterPro" id="IPR001599">
    <property type="entry name" value="Macroglobln_a2"/>
</dbReference>
<name>A0A6B1DMQ5_9CHLR</name>
<dbReference type="InterPro" id="IPR051802">
    <property type="entry name" value="YfhM-like"/>
</dbReference>
<evidence type="ECO:0000256" key="2">
    <source>
        <dbReference type="ARBA" id="ARBA00022729"/>
    </source>
</evidence>
<organism evidence="6">
    <name type="scientific">Caldilineaceae bacterium SB0662_bin_9</name>
    <dbReference type="NCBI Taxonomy" id="2605258"/>
    <lineage>
        <taxon>Bacteria</taxon>
        <taxon>Bacillati</taxon>
        <taxon>Chloroflexota</taxon>
        <taxon>Caldilineae</taxon>
        <taxon>Caldilineales</taxon>
        <taxon>Caldilineaceae</taxon>
    </lineage>
</organism>
<dbReference type="SMART" id="SM01359">
    <property type="entry name" value="A2M_N_2"/>
    <property type="match status" value="1"/>
</dbReference>
<comment type="similarity">
    <text evidence="1">Belongs to the protease inhibitor I39 (alpha-2-macroglobulin) family. Bacterial alpha-2-macroglobulin subfamily.</text>
</comment>
<feature type="domain" description="Alpha-2-macroglobulin" evidence="5">
    <location>
        <begin position="1347"/>
        <end position="1436"/>
    </location>
</feature>
<dbReference type="Pfam" id="PF07703">
    <property type="entry name" value="A2M_BRD"/>
    <property type="match status" value="1"/>
</dbReference>
<dbReference type="SMART" id="SM01360">
    <property type="entry name" value="A2M"/>
    <property type="match status" value="1"/>
</dbReference>
<evidence type="ECO:0000313" key="6">
    <source>
        <dbReference type="EMBL" id="MYD88750.1"/>
    </source>
</evidence>
<reference evidence="6" key="1">
    <citation type="submission" date="2019-09" db="EMBL/GenBank/DDBJ databases">
        <title>Characterisation of the sponge microbiome using genome-centric metagenomics.</title>
        <authorList>
            <person name="Engelberts J.P."/>
            <person name="Robbins S.J."/>
            <person name="De Goeij J.M."/>
            <person name="Aranda M."/>
            <person name="Bell S.C."/>
            <person name="Webster N.S."/>
        </authorList>
    </citation>
    <scope>NUCLEOTIDE SEQUENCE</scope>
    <source>
        <strain evidence="6">SB0662_bin_9</strain>
    </source>
</reference>
<dbReference type="Pfam" id="PF17973">
    <property type="entry name" value="bMG10"/>
    <property type="match status" value="1"/>
</dbReference>
<evidence type="ECO:0008006" key="7">
    <source>
        <dbReference type="Google" id="ProtNLM"/>
    </source>
</evidence>
<sequence length="2066" mass="225822">MTKGHPSTSTNPIRSTALRNGWLQVVVGLLALCLAACQTDGRGTREVAYSSFVAEPQVSPADTELEVRIQEGFGGRDLDTGLRVSVSEHGGRGAQAQPRPAAAVQISESELLRALDALPVLVVNGDTAEEVLLPTERREPPAHSGVRPSVFPPEGVAERPSSVAESLSVLRYAPEGEVALSPNVSLTFSRPMVPISSQAMVADQDLPVELTPQPEGEWIWLGTQTLLFQPKGRMPGATRYTVRVPDTIKDVTGARLEAEFVWEFETEPLKLLEVWPNDNARDPGRLDTPIVLGFNQAIDAAKLTPYLNVLAGGRELEFTVLRPHLHTLPDAAQGLLERFPDNRTLVLQPRQPLPAGTTVTVALQTLAPSAEGPLLTTQIQRSSFGTRGEFRLGDVYCSCRPGEPFHVWFNHELDAQSVTADLIQVDPPLPGGVVEAGWGSMTIRGQTRANTTYTLTFLPGLRDSFGQTLSKPQTARVHVGEQGQFLYSPQVMEVLSPDEGGQFQIISANVPRVRLLGYRVEPADWPQFLAAREFLWESPGGADRLLDREPIIDQTLRLETSAEGLTITTLDLQPWLRDGKGHLALVLVRPALLPWDIENYPVWVQSTELALDAYADSRQLVTLATDLASGEPLAGVSITLQPQGVVAKTDAAGKAVFELSGSGTRQSVGGPSGSVLWLEASMGDDLALLPQSVWSEWETRWHWLGDERRLQWHLITDRNLYQPGEEVTVRGWLREVQYAPDGDVGHFSPPGRVVRINWQAYDSRGNELKSGRADLDIEGDGGFTFDFPVPEDANSGRGWIEMYPDPNNGAEGHWAHLEYRIEEFRRPEFEVSVTGPATDAWLGSEILFEAGAGYYGGGPLDGAEVTWRIAGSQAEYSPPGWDRYQFGLNRWFPWGYGYESEPMWDGFDAESGESDLLDGRLDVRGRHGVAVLAEAELPVPYAVTAMATVQDLSRQTQTGSNQALVHPASLYVGARTDSYLARIGEAYPVELVVVGIDGTPVAGAEIVVEASLQGTEQGFRLPTDADEVRSCEFISGLEPVSCDLKFASGGQWHINITVRDSQDRPNLTRLERWVFGSGLFLEAGRQGDVQLVPDQDSYQPGDTARVMVVPPFTPAYGLYVTNRSGIVEAKPLAIETDQAMLEIPITDRHYPNLHVQVFLSGAEDGNGMPMMAAGSADLAVPPLARELQVEPNLAADTVEPGSEAALEVLVSDAEGNPVAEAPVTLLVVDEAILALANYSHGNPIDSFYRHRYPSLSEYRLRNYLKSTVDISAMDLGGYGGGVDGGEETQSARFGLDRFRMGVAATAAAPEPAMAMAESADMAVMDDSAGADGADMTATVRADFRPLAVFAADGTTNAEGVYTQAWTMPDTVGRYRVVAIATSGEQHFGKGETSLTASLPLQIRTQWPRFLNFGDRALLPLLVENPASMDQDVTLVLQSDRLSLARATDSGLAADGYTLSVPARSRSLVEIQAHAEATGTARLQVSVFNAAHQDHVLEELPIYRPAARQGFATYGVVEDAPALHTLQVPPDVLPGFGAFSVTTSSTQLQMLVDSCLSLREVRWEDPSSLSSVILANTAMRDVLYAFGVPGLPTPREADQEIQDDIDVLLEYQNQDGGFPWWRKGRPSRVYVSVQAIHALVQARNEGYRVDSEAMDRGLDYLRNIRQAFEPGVGPETRRLITAYALWIRSLADDVDSVRASRLLAEAPWDEHPLEVLGWSMLVLAQDPSAAEEVADLLRFVLNRVEETSGKASFIQGYRETDGYTVFQSSRRGEGAMLQAVMTVAPESDVIPKIVSGMLGGLNRQGHWGSPIDNLSLLLAMSQYFRQYEADEPDFAAHVWLDETLVASDEYRGRSTATHRLDLPMAWLMEQNPERIHTARDGVGRLYYRLGLQYVPEDIRLDSLDRGFTVLRTFAPIDDEGDVWQDADGVWHVRLGSRVRVETTLVTPGPRTHVRLSVPLPAGLEAINPALAGSQPIEDPNTDASGSSWWYWWWYDHDQLLSERALINSARLYGGVYSYAVIAEATTAGTFQVPPAHAEEIYAPETFGHSAGDIVMVEPLPATETDGK</sequence>
<feature type="region of interest" description="Disordered" evidence="3">
    <location>
        <begin position="138"/>
        <end position="157"/>
    </location>
</feature>
<dbReference type="Pfam" id="PF00207">
    <property type="entry name" value="A2M"/>
    <property type="match status" value="1"/>
</dbReference>
<dbReference type="InterPro" id="IPR002890">
    <property type="entry name" value="MG2"/>
</dbReference>
<dbReference type="Pfam" id="PF01835">
    <property type="entry name" value="MG2"/>
    <property type="match status" value="1"/>
</dbReference>